<proteinExistence type="predicted"/>
<accession>A0ABW4KX17</accession>
<organism evidence="2 3">
    <name type="scientific">Ottowia flava</name>
    <dbReference type="NCBI Taxonomy" id="2675430"/>
    <lineage>
        <taxon>Bacteria</taxon>
        <taxon>Pseudomonadati</taxon>
        <taxon>Pseudomonadota</taxon>
        <taxon>Betaproteobacteria</taxon>
        <taxon>Burkholderiales</taxon>
        <taxon>Comamonadaceae</taxon>
        <taxon>Ottowia</taxon>
    </lineage>
</organism>
<dbReference type="RefSeq" id="WP_147914782.1">
    <property type="nucleotide sequence ID" value="NZ_JBHUEJ010000035.1"/>
</dbReference>
<keyword evidence="1" id="KW-0732">Signal</keyword>
<evidence type="ECO:0000256" key="1">
    <source>
        <dbReference type="SAM" id="SignalP"/>
    </source>
</evidence>
<dbReference type="EMBL" id="JBHUEJ010000035">
    <property type="protein sequence ID" value="MFD1711848.1"/>
    <property type="molecule type" value="Genomic_DNA"/>
</dbReference>
<protein>
    <submittedName>
        <fullName evidence="2">Uncharacterized protein</fullName>
    </submittedName>
</protein>
<sequence length="143" mass="15220">MKFPTKWLALPVVCLSMVPPTDAATVTVTPAERDAMVATTSAAAAKALKVEAAQLRVVPEQIKRHGNWVFLTAQMQDPAGKRFDYAGTDRHDAAQAGGVSSLCVALLHSDGTVWKLVELAVGPTDVAWEGWAAAHKAPAELFQ</sequence>
<comment type="caution">
    <text evidence="2">The sequence shown here is derived from an EMBL/GenBank/DDBJ whole genome shotgun (WGS) entry which is preliminary data.</text>
</comment>
<name>A0ABW4KX17_9BURK</name>
<dbReference type="Proteomes" id="UP001597304">
    <property type="component" value="Unassembled WGS sequence"/>
</dbReference>
<feature type="signal peptide" evidence="1">
    <location>
        <begin position="1"/>
        <end position="23"/>
    </location>
</feature>
<feature type="chain" id="PRO_5045890404" evidence="1">
    <location>
        <begin position="24"/>
        <end position="143"/>
    </location>
</feature>
<evidence type="ECO:0000313" key="2">
    <source>
        <dbReference type="EMBL" id="MFD1711848.1"/>
    </source>
</evidence>
<evidence type="ECO:0000313" key="3">
    <source>
        <dbReference type="Proteomes" id="UP001597304"/>
    </source>
</evidence>
<gene>
    <name evidence="2" type="ORF">ACFSF0_14630</name>
</gene>
<reference evidence="3" key="1">
    <citation type="journal article" date="2019" name="Int. J. Syst. Evol. Microbiol.">
        <title>The Global Catalogue of Microorganisms (GCM) 10K type strain sequencing project: providing services to taxonomists for standard genome sequencing and annotation.</title>
        <authorList>
            <consortium name="The Broad Institute Genomics Platform"/>
            <consortium name="The Broad Institute Genome Sequencing Center for Infectious Disease"/>
            <person name="Wu L."/>
            <person name="Ma J."/>
        </authorList>
    </citation>
    <scope>NUCLEOTIDE SEQUENCE [LARGE SCALE GENOMIC DNA]</scope>
    <source>
        <strain evidence="3">LMG 29247</strain>
    </source>
</reference>
<keyword evidence="3" id="KW-1185">Reference proteome</keyword>